<dbReference type="Proteomes" id="UP001383192">
    <property type="component" value="Unassembled WGS sequence"/>
</dbReference>
<name>A0AAW0C026_9AGAR</name>
<organism evidence="1 2">
    <name type="scientific">Paramarasmius palmivorus</name>
    <dbReference type="NCBI Taxonomy" id="297713"/>
    <lineage>
        <taxon>Eukaryota</taxon>
        <taxon>Fungi</taxon>
        <taxon>Dikarya</taxon>
        <taxon>Basidiomycota</taxon>
        <taxon>Agaricomycotina</taxon>
        <taxon>Agaricomycetes</taxon>
        <taxon>Agaricomycetidae</taxon>
        <taxon>Agaricales</taxon>
        <taxon>Marasmiineae</taxon>
        <taxon>Marasmiaceae</taxon>
        <taxon>Paramarasmius</taxon>
    </lineage>
</organism>
<comment type="caution">
    <text evidence="1">The sequence shown here is derived from an EMBL/GenBank/DDBJ whole genome shotgun (WGS) entry which is preliminary data.</text>
</comment>
<keyword evidence="2" id="KW-1185">Reference proteome</keyword>
<evidence type="ECO:0000313" key="2">
    <source>
        <dbReference type="Proteomes" id="UP001383192"/>
    </source>
</evidence>
<sequence>MIKHFRGGENPSLTRLHISACLTRSQIPKSLIYRAKKCCGFQLPWRHPSFQALHDVDKVLKYEDMLFRQTGTPPQETATCSYGSFFRDGDLNELLEVLHLSSGEFSIRNFSLDNVEYRFPADWQMEYEE</sequence>
<proteinExistence type="predicted"/>
<dbReference type="AlphaFoldDB" id="A0AAW0C026"/>
<dbReference type="EMBL" id="JAYKXP010000068">
    <property type="protein sequence ID" value="KAK7032101.1"/>
    <property type="molecule type" value="Genomic_DNA"/>
</dbReference>
<accession>A0AAW0C026</accession>
<gene>
    <name evidence="1" type="ORF">VNI00_013471</name>
</gene>
<evidence type="ECO:0000313" key="1">
    <source>
        <dbReference type="EMBL" id="KAK7032101.1"/>
    </source>
</evidence>
<protein>
    <submittedName>
        <fullName evidence="1">Uncharacterized protein</fullName>
    </submittedName>
</protein>
<reference evidence="1 2" key="1">
    <citation type="submission" date="2024-01" db="EMBL/GenBank/DDBJ databases">
        <title>A draft genome for a cacao thread blight-causing isolate of Paramarasmius palmivorus.</title>
        <authorList>
            <person name="Baruah I.K."/>
            <person name="Bukari Y."/>
            <person name="Amoako-Attah I."/>
            <person name="Meinhardt L.W."/>
            <person name="Bailey B.A."/>
            <person name="Cohen S.P."/>
        </authorList>
    </citation>
    <scope>NUCLEOTIDE SEQUENCE [LARGE SCALE GENOMIC DNA]</scope>
    <source>
        <strain evidence="1 2">GH-12</strain>
    </source>
</reference>